<dbReference type="EMBL" id="JACXVP010000012">
    <property type="protein sequence ID" value="KAG5572582.1"/>
    <property type="molecule type" value="Genomic_DNA"/>
</dbReference>
<organism evidence="1 2">
    <name type="scientific">Solanum commersonii</name>
    <name type="common">Commerson's wild potato</name>
    <name type="synonym">Commerson's nightshade</name>
    <dbReference type="NCBI Taxonomy" id="4109"/>
    <lineage>
        <taxon>Eukaryota</taxon>
        <taxon>Viridiplantae</taxon>
        <taxon>Streptophyta</taxon>
        <taxon>Embryophyta</taxon>
        <taxon>Tracheophyta</taxon>
        <taxon>Spermatophyta</taxon>
        <taxon>Magnoliopsida</taxon>
        <taxon>eudicotyledons</taxon>
        <taxon>Gunneridae</taxon>
        <taxon>Pentapetalae</taxon>
        <taxon>asterids</taxon>
        <taxon>lamiids</taxon>
        <taxon>Solanales</taxon>
        <taxon>Solanaceae</taxon>
        <taxon>Solanoideae</taxon>
        <taxon>Solaneae</taxon>
        <taxon>Solanum</taxon>
    </lineage>
</organism>
<comment type="caution">
    <text evidence="1">The sequence shown here is derived from an EMBL/GenBank/DDBJ whole genome shotgun (WGS) entry which is preliminary data.</text>
</comment>
<dbReference type="Proteomes" id="UP000824120">
    <property type="component" value="Chromosome 12"/>
</dbReference>
<proteinExistence type="predicted"/>
<name>A0A9J5WCD8_SOLCO</name>
<reference evidence="1 2" key="1">
    <citation type="submission" date="2020-09" db="EMBL/GenBank/DDBJ databases">
        <title>De no assembly of potato wild relative species, Solanum commersonii.</title>
        <authorList>
            <person name="Cho K."/>
        </authorList>
    </citation>
    <scope>NUCLEOTIDE SEQUENCE [LARGE SCALE GENOMIC DNA]</scope>
    <source>
        <strain evidence="1">LZ3.2</strain>
        <tissue evidence="1">Leaf</tissue>
    </source>
</reference>
<keyword evidence="2" id="KW-1185">Reference proteome</keyword>
<dbReference type="AlphaFoldDB" id="A0A9J5WCD8"/>
<evidence type="ECO:0000313" key="1">
    <source>
        <dbReference type="EMBL" id="KAG5572582.1"/>
    </source>
</evidence>
<evidence type="ECO:0000313" key="2">
    <source>
        <dbReference type="Proteomes" id="UP000824120"/>
    </source>
</evidence>
<sequence length="128" mass="14672">MTLKFWITKKSMDYSTRKSAKWGVCLLRGSFDLENRPVWLSGPTVSIAKGSFDLKNGQVWTSRPIGSISKVLTDIHEYFWQKLHQNSKSPKYPWTIAHENRQNKGLSCFGARLTLKMGRFGRLVQPAP</sequence>
<protein>
    <submittedName>
        <fullName evidence="1">Uncharacterized protein</fullName>
    </submittedName>
</protein>
<gene>
    <name evidence="1" type="ORF">H5410_062348</name>
</gene>
<accession>A0A9J5WCD8</accession>